<accession>A0A8S1L5Z0</accession>
<dbReference type="AlphaFoldDB" id="A0A8S1L5Z0"/>
<dbReference type="OrthoDB" id="309626at2759"/>
<feature type="coiled-coil region" evidence="1">
    <location>
        <begin position="134"/>
        <end position="181"/>
    </location>
</feature>
<gene>
    <name evidence="2" type="ORF">PSON_ATCC_30995.1.T0140153</name>
</gene>
<sequence>MDQCLNKLLESLNQIYEHTFQKIIETLYRSRIIRPNTRRSPIQTLELQPIDQSLKQPLTLHSCSSTPVFTKSESIYRRAESEKEFKKCIIPNLGDTINKVECYSKDISLLNLFDDKPEQNPNPNQLDNHNIRNKLELIIEKNKVSNNLENLECEKNIFNQNIDNNQELQKKENSLEQISQDQFYSIIDNQNKITQTEQFFSIIDKSSFRQSFNKTLQKK</sequence>
<reference evidence="2" key="1">
    <citation type="submission" date="2021-01" db="EMBL/GenBank/DDBJ databases">
        <authorList>
            <consortium name="Genoscope - CEA"/>
            <person name="William W."/>
        </authorList>
    </citation>
    <scope>NUCLEOTIDE SEQUENCE</scope>
</reference>
<keyword evidence="3" id="KW-1185">Reference proteome</keyword>
<comment type="caution">
    <text evidence="2">The sequence shown here is derived from an EMBL/GenBank/DDBJ whole genome shotgun (WGS) entry which is preliminary data.</text>
</comment>
<dbReference type="Proteomes" id="UP000692954">
    <property type="component" value="Unassembled WGS sequence"/>
</dbReference>
<evidence type="ECO:0000313" key="3">
    <source>
        <dbReference type="Proteomes" id="UP000692954"/>
    </source>
</evidence>
<keyword evidence="1" id="KW-0175">Coiled coil</keyword>
<name>A0A8S1L5Z0_9CILI</name>
<protein>
    <submittedName>
        <fullName evidence="2">Uncharacterized protein</fullName>
    </submittedName>
</protein>
<evidence type="ECO:0000313" key="2">
    <source>
        <dbReference type="EMBL" id="CAD8060176.1"/>
    </source>
</evidence>
<proteinExistence type="predicted"/>
<evidence type="ECO:0000256" key="1">
    <source>
        <dbReference type="SAM" id="Coils"/>
    </source>
</evidence>
<dbReference type="EMBL" id="CAJJDN010000014">
    <property type="protein sequence ID" value="CAD8060176.1"/>
    <property type="molecule type" value="Genomic_DNA"/>
</dbReference>
<organism evidence="2 3">
    <name type="scientific">Paramecium sonneborni</name>
    <dbReference type="NCBI Taxonomy" id="65129"/>
    <lineage>
        <taxon>Eukaryota</taxon>
        <taxon>Sar</taxon>
        <taxon>Alveolata</taxon>
        <taxon>Ciliophora</taxon>
        <taxon>Intramacronucleata</taxon>
        <taxon>Oligohymenophorea</taxon>
        <taxon>Peniculida</taxon>
        <taxon>Parameciidae</taxon>
        <taxon>Paramecium</taxon>
    </lineage>
</organism>